<gene>
    <name evidence="1" type="ORF">TCMB3V08_LOCUS4802</name>
</gene>
<proteinExistence type="predicted"/>
<organism evidence="1">
    <name type="scientific">Timema californicum</name>
    <name type="common">California timema</name>
    <name type="synonym">Walking stick</name>
    <dbReference type="NCBI Taxonomy" id="61474"/>
    <lineage>
        <taxon>Eukaryota</taxon>
        <taxon>Metazoa</taxon>
        <taxon>Ecdysozoa</taxon>
        <taxon>Arthropoda</taxon>
        <taxon>Hexapoda</taxon>
        <taxon>Insecta</taxon>
        <taxon>Pterygota</taxon>
        <taxon>Neoptera</taxon>
        <taxon>Polyneoptera</taxon>
        <taxon>Phasmatodea</taxon>
        <taxon>Timematodea</taxon>
        <taxon>Timematoidea</taxon>
        <taxon>Timematidae</taxon>
        <taxon>Timema</taxon>
    </lineage>
</organism>
<evidence type="ECO:0000313" key="1">
    <source>
        <dbReference type="EMBL" id="CAD7572148.1"/>
    </source>
</evidence>
<protein>
    <submittedName>
        <fullName evidence="1">(California timema) hypothetical protein</fullName>
    </submittedName>
</protein>
<name>A0A7R9J3X0_TIMCA</name>
<dbReference type="AlphaFoldDB" id="A0A7R9J3X0"/>
<sequence length="192" mass="20926">MKEKPPLFHPTETRTSISPSSAIELNTTSALANYATEAGDSILGGVGSGGSARRSFSNQPTPLRAVFSGKRACCLWDSRGGRGVIIITEDTGNKSPCVVTVMYKRGLCWSYCDTKLKEYSSVRDGTSSVIHLIFQRTMVSYEHIPSRSLIGSRKLVSKKSGASREHTSQLVLRDIWLGHENGLQESSSRDAN</sequence>
<accession>A0A7R9J3X0</accession>
<reference evidence="1" key="1">
    <citation type="submission" date="2020-11" db="EMBL/GenBank/DDBJ databases">
        <authorList>
            <person name="Tran Van P."/>
        </authorList>
    </citation>
    <scope>NUCLEOTIDE SEQUENCE</scope>
</reference>
<dbReference type="EMBL" id="OE180867">
    <property type="protein sequence ID" value="CAD7572148.1"/>
    <property type="molecule type" value="Genomic_DNA"/>
</dbReference>